<dbReference type="SUPFAM" id="SSF141452">
    <property type="entry name" value="Hcp1-like"/>
    <property type="match status" value="1"/>
</dbReference>
<dbReference type="Proteomes" id="UP001629953">
    <property type="component" value="Unassembled WGS sequence"/>
</dbReference>
<dbReference type="RefSeq" id="WP_408622858.1">
    <property type="nucleotide sequence ID" value="NZ_JBEQCT010000002.1"/>
</dbReference>
<evidence type="ECO:0000313" key="2">
    <source>
        <dbReference type="Proteomes" id="UP001629953"/>
    </source>
</evidence>
<proteinExistence type="predicted"/>
<dbReference type="EMBL" id="JBEQCT010000002">
    <property type="protein sequence ID" value="MFM2484672.1"/>
    <property type="molecule type" value="Genomic_DNA"/>
</dbReference>
<dbReference type="NCBIfam" id="TIGR03344">
    <property type="entry name" value="VI_effect_Hcp1"/>
    <property type="match status" value="1"/>
</dbReference>
<organism evidence="1 2">
    <name type="scientific">Celerinatantimonas yamalensis</name>
    <dbReference type="NCBI Taxonomy" id="559956"/>
    <lineage>
        <taxon>Bacteria</taxon>
        <taxon>Pseudomonadati</taxon>
        <taxon>Pseudomonadota</taxon>
        <taxon>Gammaproteobacteria</taxon>
        <taxon>Celerinatantimonadaceae</taxon>
        <taxon>Celerinatantimonas</taxon>
    </lineage>
</organism>
<name>A0ABW9G588_9GAMM</name>
<keyword evidence="2" id="KW-1185">Reference proteome</keyword>
<accession>A0ABW9G588</accession>
<evidence type="ECO:0000313" key="1">
    <source>
        <dbReference type="EMBL" id="MFM2484672.1"/>
    </source>
</evidence>
<dbReference type="PANTHER" id="PTHR34319">
    <property type="entry name" value="MAJOR EXPORTED PROTEIN"/>
    <property type="match status" value="1"/>
</dbReference>
<dbReference type="PANTHER" id="PTHR34319:SF6">
    <property type="entry name" value="MAJOR EXPORTED PROTEIN"/>
    <property type="match status" value="1"/>
</dbReference>
<dbReference type="InterPro" id="IPR036624">
    <property type="entry name" value="Hcp1-lik_sf"/>
</dbReference>
<gene>
    <name evidence="1" type="ORF">ABUE30_06270</name>
</gene>
<dbReference type="InterPro" id="IPR052947">
    <property type="entry name" value="T6SS_Hcp1_domain"/>
</dbReference>
<sequence>MPTPCYISIEGKTQGNITAGAFTADSVGNIYVEGHEDEMLVQEFHHKVTVPTDIQSGQPTGQRSHRPFRFSVSLNKAIPLLYNALASGEILPTVTLNWYRTSIEGKQERFFTTELTDAVIVDIDAYMPHCQEPNDQSYTQIIEVSMSYRKIDWNHNIAGTSGSDDWRSPLTA</sequence>
<dbReference type="InterPro" id="IPR008514">
    <property type="entry name" value="T6SS_Hcp"/>
</dbReference>
<dbReference type="Pfam" id="PF05638">
    <property type="entry name" value="T6SS_HCP"/>
    <property type="match status" value="1"/>
</dbReference>
<dbReference type="Gene3D" id="2.30.110.20">
    <property type="entry name" value="Hcp1-like"/>
    <property type="match status" value="1"/>
</dbReference>
<protein>
    <submittedName>
        <fullName evidence="1">Hcp family type VI secretion system effector</fullName>
    </submittedName>
</protein>
<comment type="caution">
    <text evidence="1">The sequence shown here is derived from an EMBL/GenBank/DDBJ whole genome shotgun (WGS) entry which is preliminary data.</text>
</comment>
<reference evidence="1 2" key="1">
    <citation type="journal article" date="2013" name="Int. J. Syst. Evol. Microbiol.">
        <title>Celerinatantimonas yamalensis sp. nov., a cold-adapted diazotrophic bacterium from a cold permafrost brine.</title>
        <authorList>
            <person name="Shcherbakova V."/>
            <person name="Chuvilskaya N."/>
            <person name="Rivkina E."/>
            <person name="Demidov N."/>
            <person name="Uchaeva V."/>
            <person name="Suetin S."/>
            <person name="Suzina N."/>
            <person name="Gilichinsky D."/>
        </authorList>
    </citation>
    <scope>NUCLEOTIDE SEQUENCE [LARGE SCALE GENOMIC DNA]</scope>
    <source>
        <strain evidence="1 2">C7</strain>
    </source>
</reference>